<dbReference type="Gene3D" id="1.20.120.330">
    <property type="entry name" value="Nucleotidyltransferases domain 2"/>
    <property type="match status" value="1"/>
</dbReference>
<dbReference type="Proteomes" id="UP001308776">
    <property type="component" value="Unassembled WGS sequence"/>
</dbReference>
<dbReference type="EMBL" id="JAQGFR010000030">
    <property type="protein sequence ID" value="MEB8512723.1"/>
    <property type="molecule type" value="Genomic_DNA"/>
</dbReference>
<accession>A0ABU6FL39</accession>
<gene>
    <name evidence="1" type="ORF">OW717_01530</name>
</gene>
<evidence type="ECO:0000313" key="2">
    <source>
        <dbReference type="Proteomes" id="UP001308776"/>
    </source>
</evidence>
<name>A0ABU6FL39_9PROT</name>
<keyword evidence="2" id="KW-1185">Reference proteome</keyword>
<sequence>MKQTPEQLALAHAYSTCLGHAEALREALVDLHQRDLQEIEWDKLAKEDRRLLDQFAYRYTRLQDDMGARLMPAILRALEEDIAAMSAVDRLNRLEQLGWLPSAAQWSELRRIRNTFAHDYPETPAERHAQWRLAMAAAEQVLALLDGFTARMHTKLPG</sequence>
<comment type="caution">
    <text evidence="1">The sequence shown here is derived from an EMBL/GenBank/DDBJ whole genome shotgun (WGS) entry which is preliminary data.</text>
</comment>
<proteinExistence type="predicted"/>
<evidence type="ECO:0000313" key="1">
    <source>
        <dbReference type="EMBL" id="MEB8512723.1"/>
    </source>
</evidence>
<dbReference type="RefSeq" id="WP_064218743.1">
    <property type="nucleotide sequence ID" value="NZ_JAAZTX010000119.1"/>
</dbReference>
<organism evidence="1 2">
    <name type="scientific">Acidithiobacillus ferriphilus</name>
    <dbReference type="NCBI Taxonomy" id="1689834"/>
    <lineage>
        <taxon>Bacteria</taxon>
        <taxon>Pseudomonadati</taxon>
        <taxon>Pseudomonadota</taxon>
        <taxon>Acidithiobacillia</taxon>
        <taxon>Acidithiobacillales</taxon>
        <taxon>Acidithiobacillaceae</taxon>
        <taxon>Acidithiobacillus</taxon>
    </lineage>
</organism>
<protein>
    <recommendedName>
        <fullName evidence="3">Toxin-antitoxin system antitoxin subunit</fullName>
    </recommendedName>
</protein>
<reference evidence="1 2" key="1">
    <citation type="submission" date="2022-11" db="EMBL/GenBank/DDBJ databases">
        <title>Comparative genomics analysis of Acidithiobacillus ferriphilus.</title>
        <authorList>
            <person name="Ma L."/>
        </authorList>
    </citation>
    <scope>NUCLEOTIDE SEQUENCE [LARGE SCALE GENOMIC DNA]</scope>
    <source>
        <strain evidence="1 2">DY15</strain>
    </source>
</reference>
<dbReference type="SUPFAM" id="SSF81593">
    <property type="entry name" value="Nucleotidyltransferase substrate binding subunit/domain"/>
    <property type="match status" value="1"/>
</dbReference>
<evidence type="ECO:0008006" key="3">
    <source>
        <dbReference type="Google" id="ProtNLM"/>
    </source>
</evidence>